<sequence length="352" mass="39035">MSSQARDACGSAKRRLPDIEDIASNANRRTRTLEDEASLAQGAGKEDVNAKAPPHEQKRGGSVSMHPDIMHGDHSEKEKAFMAALSELKTREVDWALCLTNIIKVDREIQTREAELFGALTALERAKADSNLRLTRHEERLTTLRLKREAMEKDLAEIRSERRCQQDVRVKELERTSDAHFARILELEAKLESSERSAAQDLEAEREKRICRICSPLQTNQNRKLLQLVELPSLPPIILPTLFSPPPPKGKSPPPPPPKERSPPPPPKDKSPPPPPQVKSPPPPPPKEKSPPPPPPKDKSPPPPPPKDKSPPPPPPKEKSPPPPPKEKSPPPPPPKEKSPPPPPPKDDENDD</sequence>
<protein>
    <submittedName>
        <fullName evidence="3">Uncharacterized protein</fullName>
    </submittedName>
</protein>
<feature type="region of interest" description="Disordered" evidence="2">
    <location>
        <begin position="1"/>
        <end position="65"/>
    </location>
</feature>
<feature type="compositionally biased region" description="Pro residues" evidence="2">
    <location>
        <begin position="272"/>
        <end position="285"/>
    </location>
</feature>
<feature type="compositionally biased region" description="Basic and acidic residues" evidence="2">
    <location>
        <begin position="258"/>
        <end position="271"/>
    </location>
</feature>
<reference evidence="3" key="1">
    <citation type="submission" date="2016-03" db="EMBL/GenBank/DDBJ databases">
        <title>Mechanisms controlling the formation of the plant cell surface in tip-growing cells are functionally conserved among land plants.</title>
        <authorList>
            <person name="Honkanen S."/>
            <person name="Jones V.A."/>
            <person name="Morieri G."/>
            <person name="Champion C."/>
            <person name="Hetherington A.J."/>
            <person name="Kelly S."/>
            <person name="Saint-Marcoux D."/>
            <person name="Proust H."/>
            <person name="Prescott H."/>
            <person name="Dolan L."/>
        </authorList>
    </citation>
    <scope>NUCLEOTIDE SEQUENCE [LARGE SCALE GENOMIC DNA]</scope>
    <source>
        <tissue evidence="3">Whole gametophyte</tissue>
    </source>
</reference>
<keyword evidence="4" id="KW-1185">Reference proteome</keyword>
<organism evidence="3 4">
    <name type="scientific">Marchantia polymorpha subsp. ruderalis</name>
    <dbReference type="NCBI Taxonomy" id="1480154"/>
    <lineage>
        <taxon>Eukaryota</taxon>
        <taxon>Viridiplantae</taxon>
        <taxon>Streptophyta</taxon>
        <taxon>Embryophyta</taxon>
        <taxon>Marchantiophyta</taxon>
        <taxon>Marchantiopsida</taxon>
        <taxon>Marchantiidae</taxon>
        <taxon>Marchantiales</taxon>
        <taxon>Marchantiaceae</taxon>
        <taxon>Marchantia</taxon>
    </lineage>
</organism>
<keyword evidence="1" id="KW-0175">Coiled coil</keyword>
<accession>A0A176VDT1</accession>
<evidence type="ECO:0000256" key="1">
    <source>
        <dbReference type="SAM" id="Coils"/>
    </source>
</evidence>
<evidence type="ECO:0000313" key="4">
    <source>
        <dbReference type="Proteomes" id="UP000077202"/>
    </source>
</evidence>
<feature type="compositionally biased region" description="Pro residues" evidence="2">
    <location>
        <begin position="240"/>
        <end position="257"/>
    </location>
</feature>
<dbReference type="EMBL" id="LVLJ01004022">
    <property type="protein sequence ID" value="OAE18727.1"/>
    <property type="molecule type" value="Genomic_DNA"/>
</dbReference>
<feature type="compositionally biased region" description="Basic and acidic residues" evidence="2">
    <location>
        <begin position="44"/>
        <end position="59"/>
    </location>
</feature>
<gene>
    <name evidence="3" type="ORF">AXG93_4846s1190</name>
</gene>
<dbReference type="Proteomes" id="UP000077202">
    <property type="component" value="Unassembled WGS sequence"/>
</dbReference>
<feature type="region of interest" description="Disordered" evidence="2">
    <location>
        <begin position="240"/>
        <end position="352"/>
    </location>
</feature>
<proteinExistence type="predicted"/>
<evidence type="ECO:0000256" key="2">
    <source>
        <dbReference type="SAM" id="MobiDB-lite"/>
    </source>
</evidence>
<evidence type="ECO:0000313" key="3">
    <source>
        <dbReference type="EMBL" id="OAE18727.1"/>
    </source>
</evidence>
<feature type="compositionally biased region" description="Basic and acidic residues" evidence="2">
    <location>
        <begin position="286"/>
        <end position="339"/>
    </location>
</feature>
<name>A0A176VDT1_MARPO</name>
<dbReference type="AlphaFoldDB" id="A0A176VDT1"/>
<feature type="coiled-coil region" evidence="1">
    <location>
        <begin position="120"/>
        <end position="190"/>
    </location>
</feature>
<comment type="caution">
    <text evidence="3">The sequence shown here is derived from an EMBL/GenBank/DDBJ whole genome shotgun (WGS) entry which is preliminary data.</text>
</comment>